<organism evidence="2 3">
    <name type="scientific">Methylobacterium mesophilicum SR1.6/6</name>
    <dbReference type="NCBI Taxonomy" id="908290"/>
    <lineage>
        <taxon>Bacteria</taxon>
        <taxon>Pseudomonadati</taxon>
        <taxon>Pseudomonadota</taxon>
        <taxon>Alphaproteobacteria</taxon>
        <taxon>Hyphomicrobiales</taxon>
        <taxon>Methylobacteriaceae</taxon>
        <taxon>Methylobacterium</taxon>
    </lineage>
</organism>
<dbReference type="Proteomes" id="UP000012488">
    <property type="component" value="Chromosome"/>
</dbReference>
<evidence type="ECO:0000313" key="2">
    <source>
        <dbReference type="EMBL" id="QGY02799.1"/>
    </source>
</evidence>
<sequence length="412" mass="44544">MRVDEPAFASRVLIYSHDTFGLGHVRRSRAIANAIVSGDRGVRAMIVSGSPVIDRYAFAPGVRTVRLPPVTKIPDGNYASLNPAVPLARTVEQRTAAITRACDAFRPDLILVDKEPAGFQGELMPVLDGAAARGIRLVLGLRDVLDDADRLVPEWERKGAVETMARFYDEIWVYGLSRIHAPLAALPMDPEMAARIDARLIYTGYLRRELPEPRAGREEPAMADGPFILVTPGGGGDGAALIDWVIAAYEADPGIPLPALIAFGPFLDAATRERFTGRIRALAGRIAAITFDSEIEFLMCKAAGVVAMGGYNTFCEILSFDRRAVLVPRTEPRREQAIRALAAERLGLVRVLMEAEGRTPERMAAALRALPDQTEPSRVLVPGLLDGLDAVARRVRAPAGVGASQPSLRAIS</sequence>
<protein>
    <recommendedName>
        <fullName evidence="1">Glycosyl transferase family 28 C-terminal domain-containing protein</fullName>
    </recommendedName>
</protein>
<reference evidence="2 3" key="1">
    <citation type="journal article" date="2012" name="Genet. Mol. Biol.">
        <title>Analysis of 16S rRNA and mxaF genes revealing insights into Methylobacterium niche-specific plant association.</title>
        <authorList>
            <person name="Dourado M.N."/>
            <person name="Andreote F.D."/>
            <person name="Dini-Andreote F."/>
            <person name="Conti R."/>
            <person name="Araujo J.M."/>
            <person name="Araujo W.L."/>
        </authorList>
    </citation>
    <scope>NUCLEOTIDE SEQUENCE [LARGE SCALE GENOMIC DNA]</scope>
    <source>
        <strain evidence="2 3">SR1.6/6</strain>
    </source>
</reference>
<dbReference type="AlphaFoldDB" id="A0A6B9FLK2"/>
<dbReference type="OrthoDB" id="9802126at2"/>
<dbReference type="RefSeq" id="WP_010682629.1">
    <property type="nucleotide sequence ID" value="NZ_CP043538.1"/>
</dbReference>
<dbReference type="EMBL" id="CP043538">
    <property type="protein sequence ID" value="QGY02799.1"/>
    <property type="molecule type" value="Genomic_DNA"/>
</dbReference>
<dbReference type="Pfam" id="PF04101">
    <property type="entry name" value="Glyco_tran_28_C"/>
    <property type="match status" value="1"/>
</dbReference>
<evidence type="ECO:0000313" key="3">
    <source>
        <dbReference type="Proteomes" id="UP000012488"/>
    </source>
</evidence>
<dbReference type="PANTHER" id="PTHR21015:SF28">
    <property type="entry name" value="SLL1722 PROTEIN"/>
    <property type="match status" value="1"/>
</dbReference>
<name>A0A6B9FLK2_9HYPH</name>
<dbReference type="SUPFAM" id="SSF53756">
    <property type="entry name" value="UDP-Glycosyltransferase/glycogen phosphorylase"/>
    <property type="match status" value="1"/>
</dbReference>
<dbReference type="KEGG" id="mmes:MMSR116_13585"/>
<reference evidence="2 3" key="2">
    <citation type="journal article" date="2013" name="Genome Announc.">
        <title>Draft Genome Sequence of Methylobacterium mesophilicum Strain SR1.6/6, Isolated from Citrus sinensis.</title>
        <authorList>
            <person name="Marinho Almeida D."/>
            <person name="Dini-Andreote F."/>
            <person name="Camargo Neves A.A."/>
            <person name="Juca Ramos R.T."/>
            <person name="Andreote F.D."/>
            <person name="Carneiro A.R."/>
            <person name="Oliveira de Souza Lima A."/>
            <person name="Caracciolo Gomes de Sa P.H."/>
            <person name="Ribeiro Barbosa M.S."/>
            <person name="Araujo W.L."/>
            <person name="Silva A."/>
        </authorList>
    </citation>
    <scope>NUCLEOTIDE SEQUENCE [LARGE SCALE GENOMIC DNA]</scope>
    <source>
        <strain evidence="2 3">SR1.6/6</strain>
    </source>
</reference>
<dbReference type="InterPro" id="IPR007235">
    <property type="entry name" value="Glyco_trans_28_C"/>
</dbReference>
<gene>
    <name evidence="2" type="ORF">MMSR116_13585</name>
</gene>
<proteinExistence type="predicted"/>
<dbReference type="Gene3D" id="3.40.50.2000">
    <property type="entry name" value="Glycogen Phosphorylase B"/>
    <property type="match status" value="1"/>
</dbReference>
<dbReference type="PANTHER" id="PTHR21015">
    <property type="entry name" value="UDP-N-ACETYLGLUCOSAMINE--N-ACETYLMURAMYL-(PENTAPEPTIDE) PYROPHOSPHORYL-UNDECAPRENOL N-ACETYLGLUCOSAMINE TRANSFERASE 1"/>
    <property type="match status" value="1"/>
</dbReference>
<feature type="domain" description="Glycosyl transferase family 28 C-terminal" evidence="1">
    <location>
        <begin position="284"/>
        <end position="370"/>
    </location>
</feature>
<accession>A0A6B9FLK2</accession>
<evidence type="ECO:0000259" key="1">
    <source>
        <dbReference type="Pfam" id="PF04101"/>
    </source>
</evidence>
<dbReference type="GO" id="GO:0016758">
    <property type="term" value="F:hexosyltransferase activity"/>
    <property type="evidence" value="ECO:0007669"/>
    <property type="project" value="InterPro"/>
</dbReference>